<proteinExistence type="inferred from homology"/>
<dbReference type="PANTHER" id="PTHR20941">
    <property type="entry name" value="FOLATE SYNTHESIS PROTEINS"/>
    <property type="match status" value="1"/>
</dbReference>
<dbReference type="RefSeq" id="WP_380050766.1">
    <property type="nucleotide sequence ID" value="NZ_JBHSOH010000023.1"/>
</dbReference>
<comment type="caution">
    <text evidence="11">The sequence shown here is derived from an EMBL/GenBank/DDBJ whole genome shotgun (WGS) entry which is preliminary data.</text>
</comment>
<evidence type="ECO:0000256" key="6">
    <source>
        <dbReference type="ARBA" id="ARBA00022723"/>
    </source>
</evidence>
<organism evidence="11 12">
    <name type="scientific">Deinococcus petrolearius</name>
    <dbReference type="NCBI Taxonomy" id="1751295"/>
    <lineage>
        <taxon>Bacteria</taxon>
        <taxon>Thermotogati</taxon>
        <taxon>Deinococcota</taxon>
        <taxon>Deinococci</taxon>
        <taxon>Deinococcales</taxon>
        <taxon>Deinococcaceae</taxon>
        <taxon>Deinococcus</taxon>
    </lineage>
</organism>
<evidence type="ECO:0000259" key="10">
    <source>
        <dbReference type="PROSITE" id="PS50972"/>
    </source>
</evidence>
<comment type="cofactor">
    <cofactor evidence="2 9">
        <name>Mg(2+)</name>
        <dbReference type="ChEBI" id="CHEBI:18420"/>
    </cofactor>
</comment>
<name>A0ABW1DP19_9DEIO</name>
<evidence type="ECO:0000256" key="7">
    <source>
        <dbReference type="ARBA" id="ARBA00022842"/>
    </source>
</evidence>
<dbReference type="PROSITE" id="PS50972">
    <property type="entry name" value="PTERIN_BINDING"/>
    <property type="match status" value="1"/>
</dbReference>
<dbReference type="NCBIfam" id="TIGR01496">
    <property type="entry name" value="DHPS"/>
    <property type="match status" value="1"/>
</dbReference>
<keyword evidence="8 9" id="KW-0289">Folate biosynthesis</keyword>
<dbReference type="InterPro" id="IPR000489">
    <property type="entry name" value="Pterin-binding_dom"/>
</dbReference>
<keyword evidence="6 9" id="KW-0479">Metal-binding</keyword>
<keyword evidence="7 9" id="KW-0460">Magnesium</keyword>
<evidence type="ECO:0000256" key="2">
    <source>
        <dbReference type="ARBA" id="ARBA00001946"/>
    </source>
</evidence>
<comment type="pathway">
    <text evidence="3 9">Cofactor biosynthesis; tetrahydrofolate biosynthesis; 7,8-dihydrofolate from 2-amino-4-hydroxy-6-hydroxymethyl-7,8-dihydropteridine diphosphate and 4-aminobenzoate: step 1/2.</text>
</comment>
<keyword evidence="12" id="KW-1185">Reference proteome</keyword>
<evidence type="ECO:0000256" key="8">
    <source>
        <dbReference type="ARBA" id="ARBA00022909"/>
    </source>
</evidence>
<evidence type="ECO:0000313" key="11">
    <source>
        <dbReference type="EMBL" id="MFC5849536.1"/>
    </source>
</evidence>
<comment type="similarity">
    <text evidence="9">Belongs to the DHPS family.</text>
</comment>
<dbReference type="SUPFAM" id="SSF51717">
    <property type="entry name" value="Dihydropteroate synthetase-like"/>
    <property type="match status" value="1"/>
</dbReference>
<evidence type="ECO:0000313" key="12">
    <source>
        <dbReference type="Proteomes" id="UP001595979"/>
    </source>
</evidence>
<accession>A0ABW1DP19</accession>
<dbReference type="EC" id="2.5.1.15" evidence="4 9"/>
<dbReference type="PANTHER" id="PTHR20941:SF1">
    <property type="entry name" value="FOLIC ACID SYNTHESIS PROTEIN FOL1"/>
    <property type="match status" value="1"/>
</dbReference>
<feature type="domain" description="Pterin-binding" evidence="10">
    <location>
        <begin position="32"/>
        <end position="282"/>
    </location>
</feature>
<evidence type="ECO:0000256" key="5">
    <source>
        <dbReference type="ARBA" id="ARBA00022679"/>
    </source>
</evidence>
<dbReference type="PROSITE" id="PS00792">
    <property type="entry name" value="DHPS_1"/>
    <property type="match status" value="1"/>
</dbReference>
<dbReference type="EMBL" id="JBHSOH010000023">
    <property type="protein sequence ID" value="MFC5849536.1"/>
    <property type="molecule type" value="Genomic_DNA"/>
</dbReference>
<reference evidence="12" key="1">
    <citation type="journal article" date="2019" name="Int. J. Syst. Evol. Microbiol.">
        <title>The Global Catalogue of Microorganisms (GCM) 10K type strain sequencing project: providing services to taxonomists for standard genome sequencing and annotation.</title>
        <authorList>
            <consortium name="The Broad Institute Genomics Platform"/>
            <consortium name="The Broad Institute Genome Sequencing Center for Infectious Disease"/>
            <person name="Wu L."/>
            <person name="Ma J."/>
        </authorList>
    </citation>
    <scope>NUCLEOTIDE SEQUENCE [LARGE SCALE GENOMIC DNA]</scope>
    <source>
        <strain evidence="12">CGMCC 1.15053</strain>
    </source>
</reference>
<dbReference type="InterPro" id="IPR011005">
    <property type="entry name" value="Dihydropteroate_synth-like_sf"/>
</dbReference>
<dbReference type="Gene3D" id="3.20.20.20">
    <property type="entry name" value="Dihydropteroate synthase-like"/>
    <property type="match status" value="1"/>
</dbReference>
<comment type="function">
    <text evidence="9">Catalyzes the condensation of para-aminobenzoate (pABA) with 6-hydroxymethyl-7,8-dihydropterin diphosphate (DHPt-PP) to form 7,8-dihydropteroate (H2Pte), the immediate precursor of folate derivatives.</text>
</comment>
<comment type="catalytic activity">
    <reaction evidence="1">
        <text>(7,8-dihydropterin-6-yl)methyl diphosphate + 4-aminobenzoate = 7,8-dihydropteroate + diphosphate</text>
        <dbReference type="Rhea" id="RHEA:19949"/>
        <dbReference type="ChEBI" id="CHEBI:17836"/>
        <dbReference type="ChEBI" id="CHEBI:17839"/>
        <dbReference type="ChEBI" id="CHEBI:33019"/>
        <dbReference type="ChEBI" id="CHEBI:72950"/>
        <dbReference type="EC" id="2.5.1.15"/>
    </reaction>
</comment>
<dbReference type="GO" id="GO:0004156">
    <property type="term" value="F:dihydropteroate synthase activity"/>
    <property type="evidence" value="ECO:0007669"/>
    <property type="project" value="UniProtKB-EC"/>
</dbReference>
<evidence type="ECO:0000256" key="4">
    <source>
        <dbReference type="ARBA" id="ARBA00012458"/>
    </source>
</evidence>
<sequence>MTAPSTSALTFGFPVPGGERTPRGWVRRWGGCGVMGILNVTPDSFSDGGRHVVLEAALASARQMRDQGVLVLDIGGESTRPGAQPVEASEELDRVLPVVRALRDEGVLLSVDTMKPEVAAEALGAGAHLVNDVRGLRDPEMRRVCAEAGAAACVMHMRGEPRTMQRHPEYGDVVAEVHGFLRAQAQVAEAEGVPSLLLDPGLGFGKTLDHNLALLRAIAELAAGPWPVLVAASRKRMIDTLAGAPDATERDPGSLALHLDAARRGAALVRAHAAGAHVQALRVQAAVLGG</sequence>
<protein>
    <recommendedName>
        <fullName evidence="4 9">Dihydropteroate synthase</fullName>
        <shortName evidence="9">DHPS</shortName>
        <ecNumber evidence="4 9">2.5.1.15</ecNumber>
    </recommendedName>
    <alternativeName>
        <fullName evidence="9">Dihydropteroate pyrophosphorylase</fullName>
    </alternativeName>
</protein>
<dbReference type="InterPro" id="IPR006390">
    <property type="entry name" value="DHP_synth_dom"/>
</dbReference>
<dbReference type="CDD" id="cd00739">
    <property type="entry name" value="DHPS"/>
    <property type="match status" value="1"/>
</dbReference>
<keyword evidence="5 9" id="KW-0808">Transferase</keyword>
<dbReference type="PROSITE" id="PS00793">
    <property type="entry name" value="DHPS_2"/>
    <property type="match status" value="1"/>
</dbReference>
<evidence type="ECO:0000256" key="3">
    <source>
        <dbReference type="ARBA" id="ARBA00004763"/>
    </source>
</evidence>
<dbReference type="Proteomes" id="UP001595979">
    <property type="component" value="Unassembled WGS sequence"/>
</dbReference>
<gene>
    <name evidence="11" type="primary">folP</name>
    <name evidence="11" type="ORF">ACFPQ6_14585</name>
</gene>
<evidence type="ECO:0000256" key="1">
    <source>
        <dbReference type="ARBA" id="ARBA00000012"/>
    </source>
</evidence>
<evidence type="ECO:0000256" key="9">
    <source>
        <dbReference type="RuleBase" id="RU361205"/>
    </source>
</evidence>
<dbReference type="InterPro" id="IPR045031">
    <property type="entry name" value="DHP_synth-like"/>
</dbReference>
<dbReference type="Pfam" id="PF00809">
    <property type="entry name" value="Pterin_bind"/>
    <property type="match status" value="1"/>
</dbReference>